<evidence type="ECO:0000313" key="1">
    <source>
        <dbReference type="EMBL" id="WBV61056.1"/>
    </source>
</evidence>
<reference evidence="1 2" key="1">
    <citation type="submission" date="2023-01" db="EMBL/GenBank/DDBJ databases">
        <title>Complete genome of Chryseobacterium camelliae VAN22-5A.</title>
        <authorList>
            <person name="Zong G."/>
            <person name="Cao G."/>
        </authorList>
    </citation>
    <scope>NUCLEOTIDE SEQUENCE [LARGE SCALE GENOMIC DNA]</scope>
    <source>
        <strain evidence="1 2">VAN22-5A</strain>
    </source>
</reference>
<keyword evidence="2" id="KW-1185">Reference proteome</keyword>
<name>A0ABY7QPU3_9FLAO</name>
<gene>
    <name evidence="1" type="ORF">PFY12_02790</name>
</gene>
<evidence type="ECO:0008006" key="3">
    <source>
        <dbReference type="Google" id="ProtNLM"/>
    </source>
</evidence>
<dbReference type="EMBL" id="CP115859">
    <property type="protein sequence ID" value="WBV61056.1"/>
    <property type="molecule type" value="Genomic_DNA"/>
</dbReference>
<protein>
    <recommendedName>
        <fullName evidence="3">MORN repeat variant</fullName>
    </recommendedName>
</protein>
<dbReference type="Proteomes" id="UP001210978">
    <property type="component" value="Chromosome"/>
</dbReference>
<dbReference type="RefSeq" id="WP_271149357.1">
    <property type="nucleotide sequence ID" value="NZ_CP115859.1"/>
</dbReference>
<accession>A0ABY7QPU3</accession>
<evidence type="ECO:0000313" key="2">
    <source>
        <dbReference type="Proteomes" id="UP001210978"/>
    </source>
</evidence>
<sequence>MQKIFVLIAVLFSGLVFSQNLKNIKKLVEQINQTKNYVIKTVPNEYFIDKNMTTDNGIELKGFYKNGKLKKIEHTVGVSFVQYLTEYFFDRDQLIFVHAKKYQILGENGYTKQPELLSEFGYYYENGKLIKTLKKSGNFEENNNYLDEVKTLKKDLKDYK</sequence>
<organism evidence="1 2">
    <name type="scientific">Chryseobacterium camelliae</name>
    <dbReference type="NCBI Taxonomy" id="1265445"/>
    <lineage>
        <taxon>Bacteria</taxon>
        <taxon>Pseudomonadati</taxon>
        <taxon>Bacteroidota</taxon>
        <taxon>Flavobacteriia</taxon>
        <taxon>Flavobacteriales</taxon>
        <taxon>Weeksellaceae</taxon>
        <taxon>Chryseobacterium group</taxon>
        <taxon>Chryseobacterium</taxon>
    </lineage>
</organism>
<proteinExistence type="predicted"/>